<evidence type="ECO:0000256" key="9">
    <source>
        <dbReference type="ARBA" id="ARBA00023219"/>
    </source>
</evidence>
<dbReference type="InterPro" id="IPR020991">
    <property type="entry name" value="Connector_podovirus"/>
</dbReference>
<evidence type="ECO:0000256" key="2">
    <source>
        <dbReference type="ARBA" id="ARBA00004328"/>
    </source>
</evidence>
<keyword evidence="8" id="KW-1171">Viral genome ejection through host cell envelope</keyword>
<name>A0A0A6Z586_9CAUD</name>
<comment type="subcellular location">
    <subcellularLocation>
        <location evidence="2">Virion</location>
    </subcellularLocation>
</comment>
<reference evidence="11 12" key="1">
    <citation type="submission" date="2011-12" db="EMBL/GenBank/DDBJ databases">
        <title>Genome of multiresistant Enterobacter cloacae podovirus phiKDA1 - a new EPS depolymerase producing member of phiKMV supergroup.</title>
        <authorList>
            <person name="Dabrowski K."/>
            <person name="Hejnowicz M.S."/>
            <person name="Gajewska J."/>
            <person name="Lobocka M.B."/>
        </authorList>
    </citation>
    <scope>NUCLEOTIDE SEQUENCE [LARGE SCALE GENOMIC DNA]</scope>
</reference>
<keyword evidence="7" id="KW-0118">Viral capsid assembly</keyword>
<dbReference type="GO" id="GO:0044423">
    <property type="term" value="C:virion component"/>
    <property type="evidence" value="ECO:0007669"/>
    <property type="project" value="UniProtKB-KW"/>
</dbReference>
<evidence type="ECO:0000313" key="12">
    <source>
        <dbReference type="Proteomes" id="UP000030740"/>
    </source>
</evidence>
<keyword evidence="6" id="KW-0946">Virion</keyword>
<proteinExistence type="predicted"/>
<evidence type="ECO:0000256" key="5">
    <source>
        <dbReference type="ARBA" id="ARBA00022612"/>
    </source>
</evidence>
<evidence type="ECO:0000256" key="3">
    <source>
        <dbReference type="ARBA" id="ARBA00022470"/>
    </source>
</evidence>
<keyword evidence="3" id="KW-1244">Viral short tail ejection system</keyword>
<dbReference type="EMBL" id="JQ267518">
    <property type="protein sequence ID" value="AFE86135.1"/>
    <property type="molecule type" value="Genomic_DNA"/>
</dbReference>
<evidence type="ECO:0000256" key="4">
    <source>
        <dbReference type="ARBA" id="ARBA00022595"/>
    </source>
</evidence>
<gene>
    <name evidence="11" type="ORF">phiKDA1_42</name>
</gene>
<keyword evidence="5" id="KW-1188">Viral release from host cell</keyword>
<sequence>MRGTKEPLAGLFTKLQDSSCLTAAETFAEWSLPTVFTKDLSGMDGKRSALHRDYQSLGAILINTASTKVVKSLFPQGAPFFRFVDSEELAGVVGELGIQGEVPSVQAEIELAASAQVYKDEEYAAKLHATKLLMVTGNALEYRDKQRQRSHIYSIRDYAVKRNGSGDVMLIVLKERICVGDLPDEYRIQYDNKADYEDLELYTGVCREVRAGGAVVYKVYQEVDNKPVGEPSYYPEKQCPYTVLVWNRVNSEHYGRGLVEDYAGEFARLSELSKALTLYEVEAMRFVNMSNSASGVDIDAFNEAAVGDIIQTNAPAGTTGPGVWAYEGGVYQKIQVMQAEIASIEQRLARAFMYGGNMRQAERVTAYEIRQNAQEAQEALGDAYSQLSSVWLTKLAYLYCLELYPQMQPLLDLQAMTLNVIVGTAALAKAAQNDRLLEATQSLQLIAPVLSQLTKRTNMDALIDTVFDSFGINSSSFFYTEEQLKQLQEQEDTRAAQAAQQQQQALQAADPNQTAQQLGLIA</sequence>
<dbReference type="Proteomes" id="UP000030740">
    <property type="component" value="Segment"/>
</dbReference>
<evidence type="ECO:0000256" key="8">
    <source>
        <dbReference type="ARBA" id="ARBA00023009"/>
    </source>
</evidence>
<evidence type="ECO:0000256" key="6">
    <source>
        <dbReference type="ARBA" id="ARBA00022844"/>
    </source>
</evidence>
<evidence type="ECO:0000256" key="7">
    <source>
        <dbReference type="ARBA" id="ARBA00022950"/>
    </source>
</evidence>
<dbReference type="GO" id="GO:0099002">
    <property type="term" value="P:symbiont genome ejection through host cell envelope, short tail mechanism"/>
    <property type="evidence" value="ECO:0007669"/>
    <property type="project" value="UniProtKB-KW"/>
</dbReference>
<evidence type="ECO:0000313" key="11">
    <source>
        <dbReference type="EMBL" id="AFE86135.1"/>
    </source>
</evidence>
<keyword evidence="10" id="KW-1160">Virus entry into host cell</keyword>
<keyword evidence="12" id="KW-1185">Reference proteome</keyword>
<accession>A0A0A6Z586</accession>
<organism evidence="11 12">
    <name type="scientific">Enterobacter phage phiKDA1</name>
    <dbReference type="NCBI Taxonomy" id="1147139"/>
    <lineage>
        <taxon>Viruses</taxon>
        <taxon>Duplodnaviria</taxon>
        <taxon>Heunggongvirae</taxon>
        <taxon>Uroviricota</taxon>
        <taxon>Caudoviricetes</taxon>
        <taxon>Autographivirales</taxon>
        <taxon>Autoscriptoviridae</taxon>
        <taxon>Slopekvirinae</taxon>
        <taxon>Koutsourovirus</taxon>
        <taxon>Koutsourovirus Pec</taxon>
        <taxon>Koutsourovirus KDA1</taxon>
    </lineage>
</organism>
<keyword evidence="4" id="KW-1162">Viral penetration into host cytoplasm</keyword>
<evidence type="ECO:0000256" key="10">
    <source>
        <dbReference type="ARBA" id="ARBA00023296"/>
    </source>
</evidence>
<evidence type="ECO:0000256" key="1">
    <source>
        <dbReference type="ARBA" id="ARBA00003421"/>
    </source>
</evidence>
<protein>
    <submittedName>
        <fullName evidence="11">Head-tail connector protein</fullName>
    </submittedName>
</protein>
<dbReference type="Pfam" id="PF12236">
    <property type="entry name" value="Head-tail_con"/>
    <property type="match status" value="1"/>
</dbReference>
<comment type="function">
    <text evidence="1">Forms the portal vertex of the capsid. This portal plays critical roles in head assembly, genome packaging, neck/tail attachment, and genome ejection. The portal protein multimerizes as a single ring-shaped homododecamer arranged around a central channel.</text>
</comment>
<keyword evidence="9" id="KW-0231">Viral genome packaging</keyword>